<organism evidence="4 5">
    <name type="scientific">Paractinoplanes hotanensis</name>
    <dbReference type="NCBI Taxonomy" id="2906497"/>
    <lineage>
        <taxon>Bacteria</taxon>
        <taxon>Bacillati</taxon>
        <taxon>Actinomycetota</taxon>
        <taxon>Actinomycetes</taxon>
        <taxon>Micromonosporales</taxon>
        <taxon>Micromonosporaceae</taxon>
        <taxon>Paractinoplanes</taxon>
    </lineage>
</organism>
<dbReference type="InterPro" id="IPR023214">
    <property type="entry name" value="HAD_sf"/>
</dbReference>
<evidence type="ECO:0000313" key="4">
    <source>
        <dbReference type="EMBL" id="MCM4083098.1"/>
    </source>
</evidence>
<protein>
    <submittedName>
        <fullName evidence="4">HAD family hydrolase</fullName>
    </submittedName>
</protein>
<dbReference type="PRINTS" id="PR00413">
    <property type="entry name" value="HADHALOGNASE"/>
</dbReference>
<dbReference type="SUPFAM" id="SSF56784">
    <property type="entry name" value="HAD-like"/>
    <property type="match status" value="1"/>
</dbReference>
<dbReference type="InterPro" id="IPR006549">
    <property type="entry name" value="HAD-SF_hydro_IIIA"/>
</dbReference>
<dbReference type="PANTHER" id="PTHR46470">
    <property type="entry name" value="N-ACYLNEURAMINATE-9-PHOSPHATASE"/>
    <property type="match status" value="1"/>
</dbReference>
<keyword evidence="3" id="KW-0460">Magnesium</keyword>
<dbReference type="SFLD" id="SFLDS00003">
    <property type="entry name" value="Haloacid_Dehalogenase"/>
    <property type="match status" value="1"/>
</dbReference>
<name>A0ABT0YAN7_9ACTN</name>
<dbReference type="NCBIfam" id="TIGR01509">
    <property type="entry name" value="HAD-SF-IA-v3"/>
    <property type="match status" value="1"/>
</dbReference>
<comment type="cofactor">
    <cofactor evidence="1">
        <name>Mg(2+)</name>
        <dbReference type="ChEBI" id="CHEBI:18420"/>
    </cofactor>
</comment>
<dbReference type="Gene3D" id="1.20.120.1600">
    <property type="match status" value="1"/>
</dbReference>
<dbReference type="NCBIfam" id="TIGR01549">
    <property type="entry name" value="HAD-SF-IA-v1"/>
    <property type="match status" value="1"/>
</dbReference>
<dbReference type="InterPro" id="IPR006439">
    <property type="entry name" value="HAD-SF_hydro_IA"/>
</dbReference>
<evidence type="ECO:0000256" key="3">
    <source>
        <dbReference type="ARBA" id="ARBA00022842"/>
    </source>
</evidence>
<dbReference type="PANTHER" id="PTHR46470:SF4">
    <property type="entry name" value="5-AMINO-6-(5-PHOSPHO-D-RIBITYLAMINO)URACIL PHOSPHATASE YIGB"/>
    <property type="match status" value="1"/>
</dbReference>
<dbReference type="Proteomes" id="UP001523216">
    <property type="component" value="Unassembled WGS sequence"/>
</dbReference>
<keyword evidence="5" id="KW-1185">Reference proteome</keyword>
<evidence type="ECO:0000256" key="2">
    <source>
        <dbReference type="ARBA" id="ARBA00022801"/>
    </source>
</evidence>
<dbReference type="SFLD" id="SFLDG01129">
    <property type="entry name" value="C1.5:_HAD__Beta-PGM__Phosphata"/>
    <property type="match status" value="1"/>
</dbReference>
<evidence type="ECO:0000313" key="5">
    <source>
        <dbReference type="Proteomes" id="UP001523216"/>
    </source>
</evidence>
<dbReference type="NCBIfam" id="TIGR01662">
    <property type="entry name" value="HAD-SF-IIIA"/>
    <property type="match status" value="1"/>
</dbReference>
<comment type="caution">
    <text evidence="4">The sequence shown here is derived from an EMBL/GenBank/DDBJ whole genome shotgun (WGS) entry which is preliminary data.</text>
</comment>
<dbReference type="InterPro" id="IPR051400">
    <property type="entry name" value="HAD-like_hydrolase"/>
</dbReference>
<dbReference type="RefSeq" id="WP_251802810.1">
    <property type="nucleotide sequence ID" value="NZ_JAMQOL010000054.1"/>
</dbReference>
<reference evidence="4 5" key="1">
    <citation type="submission" date="2022-06" db="EMBL/GenBank/DDBJ databases">
        <title>Actinoplanes abujensis sp. nov., isolated from Nigerian arid soil.</title>
        <authorList>
            <person name="Ding P."/>
        </authorList>
    </citation>
    <scope>NUCLEOTIDE SEQUENCE [LARGE SCALE GENOMIC DNA]</scope>
    <source>
        <strain evidence="5">TRM88002</strain>
    </source>
</reference>
<dbReference type="GO" id="GO:0016787">
    <property type="term" value="F:hydrolase activity"/>
    <property type="evidence" value="ECO:0007669"/>
    <property type="project" value="UniProtKB-KW"/>
</dbReference>
<keyword evidence="2 4" id="KW-0378">Hydrolase</keyword>
<accession>A0ABT0YAN7</accession>
<dbReference type="Pfam" id="PF00702">
    <property type="entry name" value="Hydrolase"/>
    <property type="match status" value="1"/>
</dbReference>
<sequence length="242" mass="26210">MTLGRHVDGVLFDVDDTLVDFSDATARALLAHVGALGAGQTATAAELIACWRALEREHFPRFLRGECSFTEQRRSRARAFCATFGLTLGASDEETDAWVGAYLEHCDAAFRAYDDARPALDDLRRAGYRVGAMSNSNHRYQDAKLRRTGLRDALEVLVCCDDAGGRAKPDPEIFRTACAALGTAPQRTLYVGDHVDNDARAAVRAGLHGVWLARGDDTAAPADVPVIHDLRLLAGLVEGTSR</sequence>
<dbReference type="InterPro" id="IPR036412">
    <property type="entry name" value="HAD-like_sf"/>
</dbReference>
<dbReference type="EMBL" id="JAMQOL010000054">
    <property type="protein sequence ID" value="MCM4083098.1"/>
    <property type="molecule type" value="Genomic_DNA"/>
</dbReference>
<proteinExistence type="predicted"/>
<dbReference type="Gene3D" id="3.40.50.1000">
    <property type="entry name" value="HAD superfamily/HAD-like"/>
    <property type="match status" value="1"/>
</dbReference>
<evidence type="ECO:0000256" key="1">
    <source>
        <dbReference type="ARBA" id="ARBA00001946"/>
    </source>
</evidence>
<gene>
    <name evidence="4" type="ORF">LXN57_36650</name>
</gene>